<gene>
    <name evidence="2" type="ORF">CHLRE_06g249400v5</name>
</gene>
<dbReference type="InParanoid" id="A0A2K3DLV8"/>
<dbReference type="GeneID" id="5722230"/>
<dbReference type="PaxDb" id="3055-EDP08644"/>
<dbReference type="AlphaFoldDB" id="A0A2K3DLV8"/>
<evidence type="ECO:0000256" key="1">
    <source>
        <dbReference type="SAM" id="MobiDB-lite"/>
    </source>
</evidence>
<feature type="region of interest" description="Disordered" evidence="1">
    <location>
        <begin position="53"/>
        <end position="83"/>
    </location>
</feature>
<dbReference type="OrthoDB" id="10674097at2759"/>
<evidence type="ECO:0000313" key="3">
    <source>
        <dbReference type="Proteomes" id="UP000006906"/>
    </source>
</evidence>
<reference evidence="2 3" key="1">
    <citation type="journal article" date="2007" name="Science">
        <title>The Chlamydomonas genome reveals the evolution of key animal and plant functions.</title>
        <authorList>
            <person name="Merchant S.S."/>
            <person name="Prochnik S.E."/>
            <person name="Vallon O."/>
            <person name="Harris E.H."/>
            <person name="Karpowicz S.J."/>
            <person name="Witman G.B."/>
            <person name="Terry A."/>
            <person name="Salamov A."/>
            <person name="Fritz-Laylin L.K."/>
            <person name="Marechal-Drouard L."/>
            <person name="Marshall W.F."/>
            <person name="Qu L.H."/>
            <person name="Nelson D.R."/>
            <person name="Sanderfoot A.A."/>
            <person name="Spalding M.H."/>
            <person name="Kapitonov V.V."/>
            <person name="Ren Q."/>
            <person name="Ferris P."/>
            <person name="Lindquist E."/>
            <person name="Shapiro H."/>
            <person name="Lucas S.M."/>
            <person name="Grimwood J."/>
            <person name="Schmutz J."/>
            <person name="Cardol P."/>
            <person name="Cerutti H."/>
            <person name="Chanfreau G."/>
            <person name="Chen C.L."/>
            <person name="Cognat V."/>
            <person name="Croft M.T."/>
            <person name="Dent R."/>
            <person name="Dutcher S."/>
            <person name="Fernandez E."/>
            <person name="Fukuzawa H."/>
            <person name="Gonzalez-Ballester D."/>
            <person name="Gonzalez-Halphen D."/>
            <person name="Hallmann A."/>
            <person name="Hanikenne M."/>
            <person name="Hippler M."/>
            <person name="Inwood W."/>
            <person name="Jabbari K."/>
            <person name="Kalanon M."/>
            <person name="Kuras R."/>
            <person name="Lefebvre P.A."/>
            <person name="Lemaire S.D."/>
            <person name="Lobanov A.V."/>
            <person name="Lohr M."/>
            <person name="Manuell A."/>
            <person name="Meier I."/>
            <person name="Mets L."/>
            <person name="Mittag M."/>
            <person name="Mittelmeier T."/>
            <person name="Moroney J.V."/>
            <person name="Moseley J."/>
            <person name="Napoli C."/>
            <person name="Nedelcu A.M."/>
            <person name="Niyogi K."/>
            <person name="Novoselov S.V."/>
            <person name="Paulsen I.T."/>
            <person name="Pazour G."/>
            <person name="Purton S."/>
            <person name="Ral J.P."/>
            <person name="Riano-Pachon D.M."/>
            <person name="Riekhof W."/>
            <person name="Rymarquis L."/>
            <person name="Schroda M."/>
            <person name="Stern D."/>
            <person name="Umen J."/>
            <person name="Willows R."/>
            <person name="Wilson N."/>
            <person name="Zimmer S.L."/>
            <person name="Allmer J."/>
            <person name="Balk J."/>
            <person name="Bisova K."/>
            <person name="Chen C.J."/>
            <person name="Elias M."/>
            <person name="Gendler K."/>
            <person name="Hauser C."/>
            <person name="Lamb M.R."/>
            <person name="Ledford H."/>
            <person name="Long J.C."/>
            <person name="Minagawa J."/>
            <person name="Page M.D."/>
            <person name="Pan J."/>
            <person name="Pootakham W."/>
            <person name="Roje S."/>
            <person name="Rose A."/>
            <person name="Stahlberg E."/>
            <person name="Terauchi A.M."/>
            <person name="Yang P."/>
            <person name="Ball S."/>
            <person name="Bowler C."/>
            <person name="Dieckmann C.L."/>
            <person name="Gladyshev V.N."/>
            <person name="Green P."/>
            <person name="Jorgensen R."/>
            <person name="Mayfield S."/>
            <person name="Mueller-Roeber B."/>
            <person name="Rajamani S."/>
            <person name="Sayre R.T."/>
            <person name="Brokstein P."/>
            <person name="Dubchak I."/>
            <person name="Goodstein D."/>
            <person name="Hornick L."/>
            <person name="Huang Y.W."/>
            <person name="Jhaveri J."/>
            <person name="Luo Y."/>
            <person name="Martinez D."/>
            <person name="Ngau W.C."/>
            <person name="Otillar B."/>
            <person name="Poliakov A."/>
            <person name="Porter A."/>
            <person name="Szajkowski L."/>
            <person name="Werner G."/>
            <person name="Zhou K."/>
            <person name="Grigoriev I.V."/>
            <person name="Rokhsar D.S."/>
            <person name="Grossman A.R."/>
        </authorList>
    </citation>
    <scope>NUCLEOTIDE SEQUENCE [LARGE SCALE GENOMIC DNA]</scope>
    <source>
        <strain evidence="3">CC-503</strain>
    </source>
</reference>
<proteinExistence type="predicted"/>
<feature type="compositionally biased region" description="Low complexity" evidence="1">
    <location>
        <begin position="365"/>
        <end position="383"/>
    </location>
</feature>
<keyword evidence="3" id="KW-1185">Reference proteome</keyword>
<name>A0A2K3DLV8_CHLRE</name>
<dbReference type="Proteomes" id="UP000006906">
    <property type="component" value="Chromosome 6"/>
</dbReference>
<feature type="compositionally biased region" description="Polar residues" evidence="1">
    <location>
        <begin position="350"/>
        <end position="364"/>
    </location>
</feature>
<dbReference type="KEGG" id="cre:CHLRE_06g249400v5"/>
<accession>A0A2K3DLV8</accession>
<evidence type="ECO:0000313" key="2">
    <source>
        <dbReference type="EMBL" id="PNW81503.1"/>
    </source>
</evidence>
<sequence length="440" mass="45253">MLRASSRLRVLKAGGRAREGLFSPLVAAIERRWPYGGRPDFHIPSAQQCALRMGPGGPLDSDRESCSPAAVRPSEVPPPASPATTAHELLHAAQPPSPLALAQCPVVSFGKDARGEAVYTPGVICTTTWRVCCLCPQCGGQQYQQRDEGAVAAAAATSVSSGDGGGSSGHCGTPPAGLPIITGSYNLEEAVAAAAAGSREVGRNPPGAWFTGPEWQRHCGAASTKAWQRSTKLVAAVGGAQQLLQVPAAAGTSAAAAPAAASSGSKLVSMEHEIESRLRLKLVRRVNAAGSEYRTRNPAGEVEYQLMPLQEYRKGRKKTGVQAGQFGVAAGAGEQTAEEPPQPLLVTQARARTSAGSRRPSSLPSNSAAAGGNKGASCSSSGGKAAETAATVASAAVAGAAVPQCAMMPGARTFLVDHLWREYFQRCGALRQPADESNSE</sequence>
<dbReference type="Gramene" id="PNW81503">
    <property type="protein sequence ID" value="PNW81503"/>
    <property type="gene ID" value="CHLRE_06g249400v5"/>
</dbReference>
<organism evidence="2 3">
    <name type="scientific">Chlamydomonas reinhardtii</name>
    <name type="common">Chlamydomonas smithii</name>
    <dbReference type="NCBI Taxonomy" id="3055"/>
    <lineage>
        <taxon>Eukaryota</taxon>
        <taxon>Viridiplantae</taxon>
        <taxon>Chlorophyta</taxon>
        <taxon>core chlorophytes</taxon>
        <taxon>Chlorophyceae</taxon>
        <taxon>CS clade</taxon>
        <taxon>Chlamydomonadales</taxon>
        <taxon>Chlamydomonadaceae</taxon>
        <taxon>Chlamydomonas</taxon>
    </lineage>
</organism>
<protein>
    <submittedName>
        <fullName evidence="2">Uncharacterized protein</fullName>
    </submittedName>
</protein>
<feature type="region of interest" description="Disordered" evidence="1">
    <location>
        <begin position="349"/>
        <end position="383"/>
    </location>
</feature>
<dbReference type="EMBL" id="CM008967">
    <property type="protein sequence ID" value="PNW81503.1"/>
    <property type="molecule type" value="Genomic_DNA"/>
</dbReference>
<dbReference type="RefSeq" id="XP_042923275.1">
    <property type="nucleotide sequence ID" value="XM_043062569.1"/>
</dbReference>